<name>A0A8C9PP55_SPEDA</name>
<proteinExistence type="predicted"/>
<reference evidence="1" key="2">
    <citation type="submission" date="2025-09" db="UniProtKB">
        <authorList>
            <consortium name="Ensembl"/>
        </authorList>
    </citation>
    <scope>IDENTIFICATION</scope>
</reference>
<keyword evidence="2" id="KW-1185">Reference proteome</keyword>
<evidence type="ECO:0000313" key="1">
    <source>
        <dbReference type="Ensembl" id="ENSSDAP00000010182.1"/>
    </source>
</evidence>
<dbReference type="Proteomes" id="UP000694422">
    <property type="component" value="Unplaced"/>
</dbReference>
<protein>
    <submittedName>
        <fullName evidence="1">Uncharacterized protein</fullName>
    </submittedName>
</protein>
<sequence>MNMTRKRRRPMLKRAGSDIMRAKSSVRMPLAPRISRRTRPIRARRITRNSVGDTKAGPLFLISLVTQAHQTVWWSDLRTVPFQTEGMAEAWCAARESSVLG</sequence>
<evidence type="ECO:0000313" key="2">
    <source>
        <dbReference type="Proteomes" id="UP000694422"/>
    </source>
</evidence>
<reference evidence="1" key="1">
    <citation type="submission" date="2025-08" db="UniProtKB">
        <authorList>
            <consortium name="Ensembl"/>
        </authorList>
    </citation>
    <scope>IDENTIFICATION</scope>
</reference>
<accession>A0A8C9PP55</accession>
<organism evidence="1 2">
    <name type="scientific">Spermophilus dauricus</name>
    <name type="common">Daurian ground squirrel</name>
    <dbReference type="NCBI Taxonomy" id="99837"/>
    <lineage>
        <taxon>Eukaryota</taxon>
        <taxon>Metazoa</taxon>
        <taxon>Chordata</taxon>
        <taxon>Craniata</taxon>
        <taxon>Vertebrata</taxon>
        <taxon>Euteleostomi</taxon>
        <taxon>Mammalia</taxon>
        <taxon>Eutheria</taxon>
        <taxon>Euarchontoglires</taxon>
        <taxon>Glires</taxon>
        <taxon>Rodentia</taxon>
        <taxon>Sciuromorpha</taxon>
        <taxon>Sciuridae</taxon>
        <taxon>Xerinae</taxon>
        <taxon>Marmotini</taxon>
        <taxon>Spermophilus</taxon>
    </lineage>
</organism>
<dbReference type="AlphaFoldDB" id="A0A8C9PP55"/>
<dbReference type="Ensembl" id="ENSSDAT00000011570.1">
    <property type="protein sequence ID" value="ENSSDAP00000010182.1"/>
    <property type="gene ID" value="ENSSDAG00000009279.1"/>
</dbReference>